<protein>
    <submittedName>
        <fullName evidence="3">Peptidase C80 family protein</fullName>
    </submittedName>
</protein>
<dbReference type="InterPro" id="IPR032187">
    <property type="entry name" value="SusF/SusE-like_C"/>
</dbReference>
<dbReference type="STRING" id="28189.CCYN74_30053"/>
<dbReference type="Pfam" id="PF16411">
    <property type="entry name" value="SusF_SusE"/>
    <property type="match status" value="1"/>
</dbReference>
<reference evidence="4" key="1">
    <citation type="submission" date="2015-01" db="EMBL/GenBank/DDBJ databases">
        <authorList>
            <person name="MANFREDI Pablo"/>
        </authorList>
    </citation>
    <scope>NUCLEOTIDE SEQUENCE [LARGE SCALE GENOMIC DNA]</scope>
    <source>
        <strain evidence="4">Ccyn2B</strain>
    </source>
</reference>
<evidence type="ECO:0000259" key="1">
    <source>
        <dbReference type="Pfam" id="PF14292"/>
    </source>
</evidence>
<dbReference type="EMBL" id="CDOD01000008">
    <property type="protein sequence ID" value="CEN33314.1"/>
    <property type="molecule type" value="Genomic_DNA"/>
</dbReference>
<evidence type="ECO:0000313" key="4">
    <source>
        <dbReference type="Proteomes" id="UP000038055"/>
    </source>
</evidence>
<accession>A0A0B7H459</accession>
<keyword evidence="4" id="KW-1185">Reference proteome</keyword>
<name>A0A0B7H459_9FLAO</name>
<dbReference type="InterPro" id="IPR025970">
    <property type="entry name" value="SusE"/>
</dbReference>
<dbReference type="CDD" id="cd12956">
    <property type="entry name" value="CBM_SusE-F_like"/>
    <property type="match status" value="2"/>
</dbReference>
<dbReference type="GO" id="GO:2001070">
    <property type="term" value="F:starch binding"/>
    <property type="evidence" value="ECO:0007669"/>
    <property type="project" value="InterPro"/>
</dbReference>
<dbReference type="Proteomes" id="UP000038055">
    <property type="component" value="Unassembled WGS sequence"/>
</dbReference>
<dbReference type="AlphaFoldDB" id="A0A0B7H459"/>
<organism evidence="3 4">
    <name type="scientific">Capnocytophaga cynodegmi</name>
    <dbReference type="NCBI Taxonomy" id="28189"/>
    <lineage>
        <taxon>Bacteria</taxon>
        <taxon>Pseudomonadati</taxon>
        <taxon>Bacteroidota</taxon>
        <taxon>Flavobacteriia</taxon>
        <taxon>Flavobacteriales</taxon>
        <taxon>Flavobacteriaceae</taxon>
        <taxon>Capnocytophaga</taxon>
    </lineage>
</organism>
<evidence type="ECO:0000259" key="2">
    <source>
        <dbReference type="Pfam" id="PF16411"/>
    </source>
</evidence>
<evidence type="ECO:0000313" key="3">
    <source>
        <dbReference type="EMBL" id="CEN33314.1"/>
    </source>
</evidence>
<dbReference type="Pfam" id="PF14292">
    <property type="entry name" value="SusE"/>
    <property type="match status" value="1"/>
</dbReference>
<dbReference type="GO" id="GO:0019867">
    <property type="term" value="C:outer membrane"/>
    <property type="evidence" value="ECO:0007669"/>
    <property type="project" value="InterPro"/>
</dbReference>
<gene>
    <name evidence="3" type="ORF">CCYN2B_160009</name>
</gene>
<dbReference type="Gene3D" id="2.60.40.3620">
    <property type="match status" value="2"/>
</dbReference>
<dbReference type="eggNOG" id="ENOG502Z9ND">
    <property type="taxonomic scope" value="Bacteria"/>
</dbReference>
<proteinExistence type="predicted"/>
<sequence>MSLLTLTLVSCEKDEKITYDGNAKVTTTLSAEGVTLDKDKKEETALTVSWESTPLNVNVAKPIYEIVFTNGKKSAVETASKSPVVFTVAQLNKIMLGINVKTGEETEISVAVKRKLGLNQHVGFTEKKLKVIAYKDLISPTEWGVVGSATPNGWDGPDTPFWKLEGDDTQYVAYITLKDGDIKFRKNNKWDVNLGSANGSLSDGGDNIKVTAGTYRILLNVEAKTYSIEEYSWGIVGDGANGWDADKGTDIQLFYDGGTNSWKAENVTLKDGQIKFRLNNKWDKNYGADSAVEPATEQSGKLVLGGKNIKSSAGTYNVTVSLDEKNKTGTYKLEKP</sequence>
<feature type="domain" description="SusE outer membrane protein" evidence="1">
    <location>
        <begin position="14"/>
        <end position="113"/>
    </location>
</feature>
<feature type="domain" description="Outer membrane protein SusF/SusE-like C-terminal" evidence="2">
    <location>
        <begin position="145"/>
        <end position="226"/>
    </location>
</feature>